<comment type="caution">
    <text evidence="2">The sequence shown here is derived from an EMBL/GenBank/DDBJ whole genome shotgun (WGS) entry which is preliminary data.</text>
</comment>
<sequence length="79" mass="9317">MARTEHAPNPIQELHDLETRLQALRDELRALEKECCSLREQRRQLIQSLEGQLDLFRDQMSLSEQLLKEVRHGSSATRY</sequence>
<protein>
    <submittedName>
        <fullName evidence="2">Uncharacterized protein</fullName>
    </submittedName>
</protein>
<keyword evidence="3" id="KW-1185">Reference proteome</keyword>
<accession>A0A2A4HIN9</accession>
<dbReference type="AlphaFoldDB" id="A0A2A4HIN9"/>
<name>A0A2A4HIN9_9GAMM</name>
<keyword evidence="1" id="KW-0175">Coiled coil</keyword>
<organism evidence="2 3">
    <name type="scientific">Vreelandella nigrificans</name>
    <dbReference type="NCBI Taxonomy" id="2042704"/>
    <lineage>
        <taxon>Bacteria</taxon>
        <taxon>Pseudomonadati</taxon>
        <taxon>Pseudomonadota</taxon>
        <taxon>Gammaproteobacteria</taxon>
        <taxon>Oceanospirillales</taxon>
        <taxon>Halomonadaceae</taxon>
        <taxon>Vreelandella</taxon>
    </lineage>
</organism>
<reference evidence="3" key="1">
    <citation type="submission" date="2017-09" db="EMBL/GenBank/DDBJ databases">
        <authorList>
            <person name="Cho G.-S."/>
            <person name="Oguntoyinbo F.A."/>
            <person name="Cnockaert M."/>
            <person name="Kabisch J."/>
            <person name="Neve H."/>
            <person name="Bockelmann W."/>
            <person name="Wenning M."/>
            <person name="Franz C.M."/>
            <person name="Vandamme P."/>
        </authorList>
    </citation>
    <scope>NUCLEOTIDE SEQUENCE [LARGE SCALE GENOMIC DNA]</scope>
    <source>
        <strain evidence="3">MBT G8648</strain>
    </source>
</reference>
<evidence type="ECO:0000313" key="2">
    <source>
        <dbReference type="EMBL" id="PCF94055.1"/>
    </source>
</evidence>
<evidence type="ECO:0000313" key="3">
    <source>
        <dbReference type="Proteomes" id="UP000218677"/>
    </source>
</evidence>
<dbReference type="EMBL" id="NWUX01000024">
    <property type="protein sequence ID" value="PCF94055.1"/>
    <property type="molecule type" value="Genomic_DNA"/>
</dbReference>
<dbReference type="Proteomes" id="UP000218677">
    <property type="component" value="Unassembled WGS sequence"/>
</dbReference>
<evidence type="ECO:0000256" key="1">
    <source>
        <dbReference type="SAM" id="Coils"/>
    </source>
</evidence>
<dbReference type="OrthoDB" id="6183731at2"/>
<feature type="coiled-coil region" evidence="1">
    <location>
        <begin position="14"/>
        <end position="41"/>
    </location>
</feature>
<gene>
    <name evidence="2" type="ORF">CPA45_18935</name>
</gene>
<proteinExistence type="predicted"/>
<dbReference type="RefSeq" id="WP_096654250.1">
    <property type="nucleotide sequence ID" value="NZ_NWUX01000024.1"/>
</dbReference>